<feature type="compositionally biased region" description="Pro residues" evidence="1">
    <location>
        <begin position="30"/>
        <end position="45"/>
    </location>
</feature>
<evidence type="ECO:0000313" key="3">
    <source>
        <dbReference type="Proteomes" id="UP000724874"/>
    </source>
</evidence>
<gene>
    <name evidence="2" type="ORF">CPB84DRAFT_1828524</name>
</gene>
<evidence type="ECO:0000313" key="2">
    <source>
        <dbReference type="EMBL" id="KAF8878904.1"/>
    </source>
</evidence>
<name>A0A9P5TGR6_GYMJU</name>
<proteinExistence type="predicted"/>
<organism evidence="2 3">
    <name type="scientific">Gymnopilus junonius</name>
    <name type="common">Spectacular rustgill mushroom</name>
    <name type="synonym">Gymnopilus spectabilis subsp. junonius</name>
    <dbReference type="NCBI Taxonomy" id="109634"/>
    <lineage>
        <taxon>Eukaryota</taxon>
        <taxon>Fungi</taxon>
        <taxon>Dikarya</taxon>
        <taxon>Basidiomycota</taxon>
        <taxon>Agaricomycotina</taxon>
        <taxon>Agaricomycetes</taxon>
        <taxon>Agaricomycetidae</taxon>
        <taxon>Agaricales</taxon>
        <taxon>Agaricineae</taxon>
        <taxon>Hymenogastraceae</taxon>
        <taxon>Gymnopilus</taxon>
    </lineage>
</organism>
<feature type="region of interest" description="Disordered" evidence="1">
    <location>
        <begin position="24"/>
        <end position="130"/>
    </location>
</feature>
<comment type="caution">
    <text evidence="2">The sequence shown here is derived from an EMBL/GenBank/DDBJ whole genome shotgun (WGS) entry which is preliminary data.</text>
</comment>
<feature type="compositionally biased region" description="Basic residues" evidence="1">
    <location>
        <begin position="76"/>
        <end position="86"/>
    </location>
</feature>
<sequence>MEYQSSAFIEKVYVHADGRKYSVKVLPPKGYTPPSPYPQNVPPTPSSYAQYPSYPSSPQYPQVRNVMPPPAEEHRSHRSHRPRRGSSKAWSLLDGFPPMTPTPTSAGRYRNPESPRKLRRSRTSHQHYSQPNIVYVPVGWDVQPSAVQPVIQQPSKKPRSKPRSKSVPGMKSNQKENASWYRPKRPENENALIVDVSVPLAMGRRKQVERDDFTRHDRTGGSSGHRYATDAHAYEKGPVGTMKDWLTRNWLSRLLNDL</sequence>
<dbReference type="AlphaFoldDB" id="A0A9P5TGR6"/>
<evidence type="ECO:0000256" key="1">
    <source>
        <dbReference type="SAM" id="MobiDB-lite"/>
    </source>
</evidence>
<reference evidence="2" key="1">
    <citation type="submission" date="2020-11" db="EMBL/GenBank/DDBJ databases">
        <authorList>
            <consortium name="DOE Joint Genome Institute"/>
            <person name="Ahrendt S."/>
            <person name="Riley R."/>
            <person name="Andreopoulos W."/>
            <person name="LaButti K."/>
            <person name="Pangilinan J."/>
            <person name="Ruiz-duenas F.J."/>
            <person name="Barrasa J.M."/>
            <person name="Sanchez-Garcia M."/>
            <person name="Camarero S."/>
            <person name="Miyauchi S."/>
            <person name="Serrano A."/>
            <person name="Linde D."/>
            <person name="Babiker R."/>
            <person name="Drula E."/>
            <person name="Ayuso-Fernandez I."/>
            <person name="Pacheco R."/>
            <person name="Padilla G."/>
            <person name="Ferreira P."/>
            <person name="Barriuso J."/>
            <person name="Kellner H."/>
            <person name="Castanera R."/>
            <person name="Alfaro M."/>
            <person name="Ramirez L."/>
            <person name="Pisabarro A.G."/>
            <person name="Kuo A."/>
            <person name="Tritt A."/>
            <person name="Lipzen A."/>
            <person name="He G."/>
            <person name="Yan M."/>
            <person name="Ng V."/>
            <person name="Cullen D."/>
            <person name="Martin F."/>
            <person name="Rosso M.-N."/>
            <person name="Henrissat B."/>
            <person name="Hibbett D."/>
            <person name="Martinez A.T."/>
            <person name="Grigoriev I.V."/>
        </authorList>
    </citation>
    <scope>NUCLEOTIDE SEQUENCE</scope>
    <source>
        <strain evidence="2">AH 44721</strain>
    </source>
</reference>
<dbReference type="EMBL" id="JADNYJ010000154">
    <property type="protein sequence ID" value="KAF8878904.1"/>
    <property type="molecule type" value="Genomic_DNA"/>
</dbReference>
<keyword evidence="3" id="KW-1185">Reference proteome</keyword>
<accession>A0A9P5TGR6</accession>
<feature type="region of interest" description="Disordered" evidence="1">
    <location>
        <begin position="147"/>
        <end position="184"/>
    </location>
</feature>
<dbReference type="Proteomes" id="UP000724874">
    <property type="component" value="Unassembled WGS sequence"/>
</dbReference>
<feature type="compositionally biased region" description="Low complexity" evidence="1">
    <location>
        <begin position="46"/>
        <end position="62"/>
    </location>
</feature>
<protein>
    <submittedName>
        <fullName evidence="2">Uncharacterized protein</fullName>
    </submittedName>
</protein>